<keyword evidence="3" id="KW-1185">Reference proteome</keyword>
<gene>
    <name evidence="2" type="ORF">DFR30_1622</name>
</gene>
<comment type="caution">
    <text evidence="2">The sequence shown here is derived from an EMBL/GenBank/DDBJ whole genome shotgun (WGS) entry which is preliminary data.</text>
</comment>
<protein>
    <submittedName>
        <fullName evidence="2">Mercuric ion transport protein</fullName>
    </submittedName>
</protein>
<reference evidence="2 3" key="1">
    <citation type="submission" date="2019-03" db="EMBL/GenBank/DDBJ databases">
        <title>Genomic Encyclopedia of Type Strains, Phase IV (KMG-IV): sequencing the most valuable type-strain genomes for metagenomic binning, comparative biology and taxonomic classification.</title>
        <authorList>
            <person name="Goeker M."/>
        </authorList>
    </citation>
    <scope>NUCLEOTIDE SEQUENCE [LARGE SCALE GENOMIC DNA]</scope>
    <source>
        <strain evidence="2 3">DSM 19610</strain>
    </source>
</reference>
<evidence type="ECO:0000313" key="3">
    <source>
        <dbReference type="Proteomes" id="UP000295707"/>
    </source>
</evidence>
<dbReference type="AlphaFoldDB" id="A0A4R1H915"/>
<feature type="transmembrane region" description="Helical" evidence="1">
    <location>
        <begin position="73"/>
        <end position="95"/>
    </location>
</feature>
<feature type="transmembrane region" description="Helical" evidence="1">
    <location>
        <begin position="12"/>
        <end position="41"/>
    </location>
</feature>
<accession>A0A4R1H915</accession>
<feature type="transmembrane region" description="Helical" evidence="1">
    <location>
        <begin position="47"/>
        <end position="66"/>
    </location>
</feature>
<keyword evidence="1" id="KW-1133">Transmembrane helix</keyword>
<evidence type="ECO:0000313" key="2">
    <source>
        <dbReference type="EMBL" id="TCK18344.1"/>
    </source>
</evidence>
<evidence type="ECO:0000256" key="1">
    <source>
        <dbReference type="SAM" id="Phobius"/>
    </source>
</evidence>
<name>A0A4R1H915_9GAMM</name>
<keyword evidence="1" id="KW-0812">Transmembrane</keyword>
<dbReference type="Proteomes" id="UP000295707">
    <property type="component" value="Unassembled WGS sequence"/>
</dbReference>
<dbReference type="GO" id="GO:0016020">
    <property type="term" value="C:membrane"/>
    <property type="evidence" value="ECO:0007669"/>
    <property type="project" value="InterPro"/>
</dbReference>
<dbReference type="RefSeq" id="WP_132972154.1">
    <property type="nucleotide sequence ID" value="NZ_SMFX01000001.1"/>
</dbReference>
<dbReference type="EMBL" id="SMFX01000001">
    <property type="protein sequence ID" value="TCK18344.1"/>
    <property type="molecule type" value="Genomic_DNA"/>
</dbReference>
<dbReference type="NCBIfam" id="NF033784">
    <property type="entry name" value="transport_merC"/>
    <property type="match status" value="1"/>
</dbReference>
<feature type="transmembrane region" description="Helical" evidence="1">
    <location>
        <begin position="101"/>
        <end position="120"/>
    </location>
</feature>
<organism evidence="2 3">
    <name type="scientific">Thiogranum longum</name>
    <dbReference type="NCBI Taxonomy" id="1537524"/>
    <lineage>
        <taxon>Bacteria</taxon>
        <taxon>Pseudomonadati</taxon>
        <taxon>Pseudomonadota</taxon>
        <taxon>Gammaproteobacteria</taxon>
        <taxon>Chromatiales</taxon>
        <taxon>Ectothiorhodospiraceae</taxon>
        <taxon>Thiogranum</taxon>
    </lineage>
</organism>
<dbReference type="InterPro" id="IPR004891">
    <property type="entry name" value="Mercury-R_MerC"/>
</dbReference>
<proteinExistence type="predicted"/>
<sequence length="140" mass="14912">MRLTSLLDTSGALGAIVAAMGCASCFPAIASLGASLGLGFLGQYEGVFINTLLPVFASIALAANILSFFSHRIWYRLLAGITGPSMVLATLYLFWTANWSTYMFYAGLAVMLLVSVWDIVSPPRKVCASCTIPAKDVPHD</sequence>
<keyword evidence="1" id="KW-0472">Membrane</keyword>
<dbReference type="GO" id="GO:0015097">
    <property type="term" value="F:mercury ion transmembrane transporter activity"/>
    <property type="evidence" value="ECO:0007669"/>
    <property type="project" value="InterPro"/>
</dbReference>
<dbReference type="Pfam" id="PF03203">
    <property type="entry name" value="MerC"/>
    <property type="match status" value="1"/>
</dbReference>
<dbReference type="NCBIfam" id="NF010318">
    <property type="entry name" value="PRK13755.1"/>
    <property type="match status" value="1"/>
</dbReference>
<dbReference type="OrthoDB" id="4764601at2"/>
<dbReference type="PROSITE" id="PS51257">
    <property type="entry name" value="PROKAR_LIPOPROTEIN"/>
    <property type="match status" value="1"/>
</dbReference>